<evidence type="ECO:0000313" key="5">
    <source>
        <dbReference type="Proteomes" id="UP001237595"/>
    </source>
</evidence>
<comment type="caution">
    <text evidence="4">The sequence shown here is derived from an EMBL/GenBank/DDBJ whole genome shotgun (WGS) entry which is preliminary data.</text>
</comment>
<dbReference type="RefSeq" id="WP_281458308.1">
    <property type="nucleotide sequence ID" value="NZ_JASAOF010000024.1"/>
</dbReference>
<keyword evidence="2" id="KW-1133">Transmembrane helix</keyword>
<feature type="region of interest" description="Disordered" evidence="1">
    <location>
        <begin position="302"/>
        <end position="338"/>
    </location>
</feature>
<evidence type="ECO:0000256" key="1">
    <source>
        <dbReference type="SAM" id="MobiDB-lite"/>
    </source>
</evidence>
<keyword evidence="2" id="KW-0472">Membrane</keyword>
<accession>A0ABT6PVZ3</accession>
<dbReference type="InterPro" id="IPR026004">
    <property type="entry name" value="Septum_form"/>
</dbReference>
<feature type="region of interest" description="Disordered" evidence="1">
    <location>
        <begin position="1"/>
        <end position="21"/>
    </location>
</feature>
<proteinExistence type="predicted"/>
<feature type="transmembrane region" description="Helical" evidence="2">
    <location>
        <begin position="26"/>
        <end position="47"/>
    </location>
</feature>
<feature type="domain" description="Septum formation-related" evidence="3">
    <location>
        <begin position="74"/>
        <end position="291"/>
    </location>
</feature>
<dbReference type="Pfam" id="PF13845">
    <property type="entry name" value="Septum_form"/>
    <property type="match status" value="1"/>
</dbReference>
<protein>
    <submittedName>
        <fullName evidence="4">Septum formation family protein</fullName>
    </submittedName>
</protein>
<evidence type="ECO:0000256" key="2">
    <source>
        <dbReference type="SAM" id="Phobius"/>
    </source>
</evidence>
<organism evidence="4 5">
    <name type="scientific">Saccharopolyspora ipomoeae</name>
    <dbReference type="NCBI Taxonomy" id="3042027"/>
    <lineage>
        <taxon>Bacteria</taxon>
        <taxon>Bacillati</taxon>
        <taxon>Actinomycetota</taxon>
        <taxon>Actinomycetes</taxon>
        <taxon>Pseudonocardiales</taxon>
        <taxon>Pseudonocardiaceae</taxon>
        <taxon>Saccharopolyspora</taxon>
    </lineage>
</organism>
<feature type="compositionally biased region" description="Polar residues" evidence="1">
    <location>
        <begin position="1"/>
        <end position="16"/>
    </location>
</feature>
<keyword evidence="2" id="KW-0812">Transmembrane</keyword>
<gene>
    <name evidence="4" type="ORF">QFW96_25725</name>
</gene>
<keyword evidence="5" id="KW-1185">Reference proteome</keyword>
<dbReference type="EMBL" id="JASAOF010000024">
    <property type="protein sequence ID" value="MDI2032047.1"/>
    <property type="molecule type" value="Genomic_DNA"/>
</dbReference>
<evidence type="ECO:0000313" key="4">
    <source>
        <dbReference type="EMBL" id="MDI2032047.1"/>
    </source>
</evidence>
<evidence type="ECO:0000259" key="3">
    <source>
        <dbReference type="Pfam" id="PF13845"/>
    </source>
</evidence>
<reference evidence="4 5" key="1">
    <citation type="submission" date="2023-04" db="EMBL/GenBank/DDBJ databases">
        <title>Draft genome sequence of Saccharopolyspora sp. TS4A08 isolated from sweet potato rhizospheric soil.</title>
        <authorList>
            <person name="Suksaard P."/>
            <person name="Duangmal K."/>
        </authorList>
    </citation>
    <scope>NUCLEOTIDE SEQUENCE [LARGE SCALE GENOMIC DNA]</scope>
    <source>
        <strain evidence="4 5">TS4A08</strain>
    </source>
</reference>
<dbReference type="Proteomes" id="UP001237595">
    <property type="component" value="Unassembled WGS sequence"/>
</dbReference>
<name>A0ABT6PVZ3_9PSEU</name>
<sequence>MARSESTPNPDRTTATGRKKPPNAKLVMVAAAIGALLILTVSILLNWPMESGKTSGPAGVGEAPAPEVVFETRAGECLNWTEADAADIRKVTCAEPHLFEVTGPYDLREFGPTAPFPSTQQWQQIKQQRCIEVSDQYLGGRYDEEGRFTVGAFTPSQDGWADGDRTLHCGLQQPGPSGKLFPITGEIAKVDQSNVYPAGRCLGINGTQVWDPVDCSRPHAVELSGVINLSDQFQGDYPPENDQDGFLATKCEELTAAYAGGPDVARDKGLIVYWDTLTEQSWAAGSRQVNCKLSAQLPDGSGLAPVTGSVKGQVQVGRSPAGQHTPTEPGAPATEQPR</sequence>